<evidence type="ECO:0000256" key="3">
    <source>
        <dbReference type="ARBA" id="ARBA00022605"/>
    </source>
</evidence>
<dbReference type="SUPFAM" id="SSF55347">
    <property type="entry name" value="Glyceraldehyde-3-phosphate dehydrogenase-like, C-terminal domain"/>
    <property type="match status" value="1"/>
</dbReference>
<comment type="pathway">
    <text evidence="6">Amino-acid biosynthesis; L-arginine biosynthesis; N(2)-acetyl-L-ornithine from L-glutamate: step 3/4.</text>
</comment>
<comment type="caution">
    <text evidence="8">The sequence shown here is derived from an EMBL/GenBank/DDBJ whole genome shotgun (WGS) entry which is preliminary data.</text>
</comment>
<dbReference type="CDD" id="cd23935">
    <property type="entry name" value="AGPR_2_C"/>
    <property type="match status" value="1"/>
</dbReference>
<dbReference type="GO" id="GO:0003942">
    <property type="term" value="F:N-acetyl-gamma-glutamyl-phosphate reductase activity"/>
    <property type="evidence" value="ECO:0007669"/>
    <property type="project" value="UniProtKB-UniRule"/>
</dbReference>
<keyword evidence="4 6" id="KW-0521">NADP</keyword>
<dbReference type="SMART" id="SM00859">
    <property type="entry name" value="Semialdhyde_dh"/>
    <property type="match status" value="1"/>
</dbReference>
<dbReference type="InterPro" id="IPR058924">
    <property type="entry name" value="AGPR_dimerisation_dom"/>
</dbReference>
<dbReference type="InterPro" id="IPR036291">
    <property type="entry name" value="NAD(P)-bd_dom_sf"/>
</dbReference>
<dbReference type="InterPro" id="IPR000534">
    <property type="entry name" value="Semialdehyde_DH_NAD-bd"/>
</dbReference>
<evidence type="ECO:0000256" key="6">
    <source>
        <dbReference type="HAMAP-Rule" id="MF_01110"/>
    </source>
</evidence>
<evidence type="ECO:0000256" key="1">
    <source>
        <dbReference type="ARBA" id="ARBA00022490"/>
    </source>
</evidence>
<evidence type="ECO:0000259" key="7">
    <source>
        <dbReference type="SMART" id="SM00859"/>
    </source>
</evidence>
<dbReference type="Pfam" id="PF01118">
    <property type="entry name" value="Semialdhyde_dh"/>
    <property type="match status" value="1"/>
</dbReference>
<dbReference type="InterPro" id="IPR050085">
    <property type="entry name" value="AGPR"/>
</dbReference>
<dbReference type="InterPro" id="IPR010136">
    <property type="entry name" value="AGPR_type-2"/>
</dbReference>
<dbReference type="EC" id="1.2.1.38" evidence="6"/>
<dbReference type="RefSeq" id="WP_154764369.1">
    <property type="nucleotide sequence ID" value="NZ_WMBT01000003.1"/>
</dbReference>
<dbReference type="NCBIfam" id="TIGR01851">
    <property type="entry name" value="argC_other"/>
    <property type="match status" value="1"/>
</dbReference>
<dbReference type="HAMAP" id="MF_01110">
    <property type="entry name" value="ArgC_type2"/>
    <property type="match status" value="1"/>
</dbReference>
<dbReference type="CDD" id="cd17896">
    <property type="entry name" value="AGPR_2_N"/>
    <property type="match status" value="1"/>
</dbReference>
<keyword evidence="3 6" id="KW-0028">Amino-acid biosynthesis</keyword>
<keyword evidence="9" id="KW-1185">Reference proteome</keyword>
<reference evidence="8 9" key="1">
    <citation type="submission" date="2019-11" db="EMBL/GenBank/DDBJ databases">
        <authorList>
            <person name="Lang L."/>
        </authorList>
    </citation>
    <scope>NUCLEOTIDE SEQUENCE [LARGE SCALE GENOMIC DNA]</scope>
    <source>
        <strain evidence="8 9">YIM 132242</strain>
    </source>
</reference>
<evidence type="ECO:0000256" key="2">
    <source>
        <dbReference type="ARBA" id="ARBA00022571"/>
    </source>
</evidence>
<name>A0A6L6HPF0_9RHOB</name>
<dbReference type="EMBL" id="WMBT01000003">
    <property type="protein sequence ID" value="MTE00319.1"/>
    <property type="molecule type" value="Genomic_DNA"/>
</dbReference>
<evidence type="ECO:0000256" key="4">
    <source>
        <dbReference type="ARBA" id="ARBA00022857"/>
    </source>
</evidence>
<organism evidence="8 9">
    <name type="scientific">Paracoccus lichenicola</name>
    <dbReference type="NCBI Taxonomy" id="2665644"/>
    <lineage>
        <taxon>Bacteria</taxon>
        <taxon>Pseudomonadati</taxon>
        <taxon>Pseudomonadota</taxon>
        <taxon>Alphaproteobacteria</taxon>
        <taxon>Rhodobacterales</taxon>
        <taxon>Paracoccaceae</taxon>
        <taxon>Paracoccus</taxon>
    </lineage>
</organism>
<keyword evidence="5 6" id="KW-0560">Oxidoreductase</keyword>
<feature type="active site" evidence="6">
    <location>
        <position position="116"/>
    </location>
</feature>
<dbReference type="GO" id="GO:0006526">
    <property type="term" value="P:L-arginine biosynthetic process"/>
    <property type="evidence" value="ECO:0007669"/>
    <property type="project" value="UniProtKB-UniRule"/>
</dbReference>
<dbReference type="Gene3D" id="3.40.50.720">
    <property type="entry name" value="NAD(P)-binding Rossmann-like Domain"/>
    <property type="match status" value="1"/>
</dbReference>
<evidence type="ECO:0000256" key="5">
    <source>
        <dbReference type="ARBA" id="ARBA00023002"/>
    </source>
</evidence>
<feature type="domain" description="Semialdehyde dehydrogenase NAD-binding" evidence="7">
    <location>
        <begin position="4"/>
        <end position="105"/>
    </location>
</feature>
<keyword evidence="1 6" id="KW-0963">Cytoplasm</keyword>
<evidence type="ECO:0000313" key="9">
    <source>
        <dbReference type="Proteomes" id="UP000481417"/>
    </source>
</evidence>
<dbReference type="Gene3D" id="3.30.360.10">
    <property type="entry name" value="Dihydrodipicolinate Reductase, domain 2"/>
    <property type="match status" value="1"/>
</dbReference>
<sequence length="303" mass="32211">MAYSVFIDGEAGTTGLQIRERIETRDDIRLIAIDPDRRKDATARREAFQQADVAILCLPDDAARQAVDLARDLDVRIIDASTAHRVDDRWAFGFPELNAGARHRIADARLVSNPGCYSTGAIAILAPLVAAGLIAPDEPLTINAVSGYTGGGKALIAEYEDGAAPAHFVYGLNQRHKHIPEIMAHAGLSRQPIFAPAVGNFAQGMAVQVPLFLDDRRTLDSLTAALADHYAGQRFIEVAQGTGSRIVPTDLNDTNRLRITVQGDPDNGCATVVAVLDNLGKGASGAAVQNLNIMLGVDEGSGL</sequence>
<dbReference type="PANTHER" id="PTHR32338:SF10">
    <property type="entry name" value="N-ACETYL-GAMMA-GLUTAMYL-PHOSPHATE REDUCTASE, CHLOROPLASTIC-RELATED"/>
    <property type="match status" value="1"/>
</dbReference>
<dbReference type="GO" id="GO:0005737">
    <property type="term" value="C:cytoplasm"/>
    <property type="evidence" value="ECO:0007669"/>
    <property type="project" value="UniProtKB-SubCell"/>
</dbReference>
<dbReference type="AlphaFoldDB" id="A0A6L6HPF0"/>
<comment type="subcellular location">
    <subcellularLocation>
        <location evidence="6">Cytoplasm</location>
    </subcellularLocation>
</comment>
<dbReference type="Pfam" id="PF22698">
    <property type="entry name" value="Semialdhyde_dhC_1"/>
    <property type="match status" value="1"/>
</dbReference>
<dbReference type="PANTHER" id="PTHR32338">
    <property type="entry name" value="N-ACETYL-GAMMA-GLUTAMYL-PHOSPHATE REDUCTASE, CHLOROPLASTIC-RELATED-RELATED"/>
    <property type="match status" value="1"/>
</dbReference>
<comment type="similarity">
    <text evidence="6">Belongs to the NAGSA dehydrogenase family. Type 2 subfamily.</text>
</comment>
<comment type="function">
    <text evidence="6">Catalyzes the NADPH-dependent reduction of N-acetyl-5-glutamyl phosphate to yield N-acetyl-L-glutamate 5-semialdehyde.</text>
</comment>
<evidence type="ECO:0000313" key="8">
    <source>
        <dbReference type="EMBL" id="MTE00319.1"/>
    </source>
</evidence>
<comment type="catalytic activity">
    <reaction evidence="6">
        <text>N-acetyl-L-glutamate 5-semialdehyde + phosphate + NADP(+) = N-acetyl-L-glutamyl 5-phosphate + NADPH + H(+)</text>
        <dbReference type="Rhea" id="RHEA:21588"/>
        <dbReference type="ChEBI" id="CHEBI:15378"/>
        <dbReference type="ChEBI" id="CHEBI:29123"/>
        <dbReference type="ChEBI" id="CHEBI:43474"/>
        <dbReference type="ChEBI" id="CHEBI:57783"/>
        <dbReference type="ChEBI" id="CHEBI:57936"/>
        <dbReference type="ChEBI" id="CHEBI:58349"/>
        <dbReference type="EC" id="1.2.1.38"/>
    </reaction>
</comment>
<keyword evidence="2 6" id="KW-0055">Arginine biosynthesis</keyword>
<dbReference type="GO" id="GO:0051287">
    <property type="term" value="F:NAD binding"/>
    <property type="evidence" value="ECO:0007669"/>
    <property type="project" value="InterPro"/>
</dbReference>
<protein>
    <recommendedName>
        <fullName evidence="6">N-acetyl-gamma-glutamyl-phosphate reductase</fullName>
        <shortName evidence="6">AGPR</shortName>
        <ecNumber evidence="6">1.2.1.38</ecNumber>
    </recommendedName>
    <alternativeName>
        <fullName evidence="6">N-acetyl-glutamate semialdehyde dehydrogenase</fullName>
        <shortName evidence="6">NAGSA dehydrogenase</shortName>
    </alternativeName>
</protein>
<dbReference type="Proteomes" id="UP000481417">
    <property type="component" value="Unassembled WGS sequence"/>
</dbReference>
<dbReference type="SUPFAM" id="SSF51735">
    <property type="entry name" value="NAD(P)-binding Rossmann-fold domains"/>
    <property type="match status" value="1"/>
</dbReference>
<accession>A0A6L6HPF0</accession>
<gene>
    <name evidence="6 8" type="primary">argC</name>
    <name evidence="8" type="ORF">GIY56_08475</name>
</gene>
<proteinExistence type="inferred from homology"/>
<dbReference type="UniPathway" id="UPA00068">
    <property type="reaction ID" value="UER00108"/>
</dbReference>